<dbReference type="CDD" id="cd06223">
    <property type="entry name" value="PRTases_typeI"/>
    <property type="match status" value="1"/>
</dbReference>
<dbReference type="Pfam" id="PF00271">
    <property type="entry name" value="Helicase_C"/>
    <property type="match status" value="1"/>
</dbReference>
<evidence type="ECO:0000313" key="12">
    <source>
        <dbReference type="EMBL" id="VFK57177.1"/>
    </source>
</evidence>
<dbReference type="GO" id="GO:0016787">
    <property type="term" value="F:hydrolase activity"/>
    <property type="evidence" value="ECO:0007669"/>
    <property type="project" value="UniProtKB-KW"/>
</dbReference>
<evidence type="ECO:0000259" key="10">
    <source>
        <dbReference type="PROSITE" id="PS51192"/>
    </source>
</evidence>
<evidence type="ECO:0000256" key="3">
    <source>
        <dbReference type="ARBA" id="ARBA00022801"/>
    </source>
</evidence>
<proteinExistence type="inferred from homology"/>
<dbReference type="PANTHER" id="PTHR13710">
    <property type="entry name" value="DNA HELICASE RECQ FAMILY MEMBER"/>
    <property type="match status" value="1"/>
</dbReference>
<keyword evidence="5" id="KW-0067">ATP-binding</keyword>
<dbReference type="InterPro" id="IPR014001">
    <property type="entry name" value="Helicase_ATP-bd"/>
</dbReference>
<dbReference type="GO" id="GO:0030894">
    <property type="term" value="C:replisome"/>
    <property type="evidence" value="ECO:0007669"/>
    <property type="project" value="TreeGrafter"/>
</dbReference>
<dbReference type="GO" id="GO:0005737">
    <property type="term" value="C:cytoplasm"/>
    <property type="evidence" value="ECO:0007669"/>
    <property type="project" value="TreeGrafter"/>
</dbReference>
<sequence>MKTTAPNHSALNHLRTALADPRAAFRDGQWESIEGILARKRMIVVQRTGWGKSMVYFLATKLMREAGSGPTLLISPLLSLMRNQLAAAARIGITARTINSTNNDEWDGIKAELQADGVDILLISPERLANDGFRQDVLTAIAERIGLFVIDEAHCISDWGHDFRPDYRRIVRVLQAIPPNVPVLGTTATANDRVVDDVISQLGDDMELVRGPLVRESLKLQNITMPDQAARMAWLAETIPGLPGSGIVYTLTRRDAEQLTGWLVTNGVEAAAYHADIPDEEEGISTKETLEQQLLNNEIKVLVATVALGMGFDKPDLGFVIHFQRPASVVHYYQQVGRAGRAVEEAYGILLCGKEDDHIADYFIRSAFPPQAHIADILGILDKSDGGLSALEMQNGLNLKSAQIHKTLKFLTVESPAPITKIGFKWHVTAAAANYRIDENYIEAITRIRRQEQRQMQEYMTHQGCLMAFLEGALDDPNPQDCGKCENCDPRFPLTEQYDQGLANQAALFLRRSHQRIEPRRQWPAKGLFQHYRFGDRKIPAELQAAEGRALSLWRDAGWGQLVAKGKQETGRFADELVTACVGMINEWKPTPPPEWVTYIPSLEHPELVPDFAERLALGLGLPLFPCIQKTRKNPSQKSMGNSFQQARNLDGVFRVDLEPRPYRPCLLIDDTVNSRWTFTVVSALLRQIGCKAVYPLALAFDFLGTS</sequence>
<evidence type="ECO:0000256" key="8">
    <source>
        <dbReference type="ARBA" id="ARBA00034617"/>
    </source>
</evidence>
<evidence type="ECO:0000256" key="5">
    <source>
        <dbReference type="ARBA" id="ARBA00022840"/>
    </source>
</evidence>
<dbReference type="GO" id="GO:0043138">
    <property type="term" value="F:3'-5' DNA helicase activity"/>
    <property type="evidence" value="ECO:0007669"/>
    <property type="project" value="UniProtKB-EC"/>
</dbReference>
<dbReference type="PROSITE" id="PS00690">
    <property type="entry name" value="DEAH_ATP_HELICASE"/>
    <property type="match status" value="1"/>
</dbReference>
<dbReference type="NCBIfam" id="TIGR00614">
    <property type="entry name" value="recQ_fam"/>
    <property type="match status" value="1"/>
</dbReference>
<dbReference type="GO" id="GO:0005524">
    <property type="term" value="F:ATP binding"/>
    <property type="evidence" value="ECO:0007669"/>
    <property type="project" value="UniProtKB-KW"/>
</dbReference>
<dbReference type="InterPro" id="IPR011545">
    <property type="entry name" value="DEAD/DEAH_box_helicase_dom"/>
</dbReference>
<dbReference type="GO" id="GO:0043590">
    <property type="term" value="C:bacterial nucleoid"/>
    <property type="evidence" value="ECO:0007669"/>
    <property type="project" value="TreeGrafter"/>
</dbReference>
<evidence type="ECO:0000256" key="9">
    <source>
        <dbReference type="ARBA" id="ARBA00034808"/>
    </source>
</evidence>
<keyword evidence="4 12" id="KW-0347">Helicase</keyword>
<dbReference type="EC" id="5.6.2.4" evidence="9"/>
<dbReference type="SUPFAM" id="SSF52540">
    <property type="entry name" value="P-loop containing nucleoside triphosphate hydrolases"/>
    <property type="match status" value="1"/>
</dbReference>
<dbReference type="Gene3D" id="3.40.50.300">
    <property type="entry name" value="P-loop containing nucleotide triphosphate hydrolases"/>
    <property type="match status" value="2"/>
</dbReference>
<dbReference type="PROSITE" id="PS51194">
    <property type="entry name" value="HELICASE_CTER"/>
    <property type="match status" value="1"/>
</dbReference>
<keyword evidence="6" id="KW-0238">DNA-binding</keyword>
<dbReference type="PROSITE" id="PS51192">
    <property type="entry name" value="HELICASE_ATP_BIND_1"/>
    <property type="match status" value="1"/>
</dbReference>
<protein>
    <recommendedName>
        <fullName evidence="9">DNA 3'-5' helicase</fullName>
        <ecNumber evidence="9">5.6.2.4</ecNumber>
    </recommendedName>
</protein>
<dbReference type="InterPro" id="IPR027417">
    <property type="entry name" value="P-loop_NTPase"/>
</dbReference>
<name>A0A450ZTU0_9GAMM</name>
<feature type="domain" description="Helicase C-terminal" evidence="11">
    <location>
        <begin position="234"/>
        <end position="389"/>
    </location>
</feature>
<keyword evidence="2" id="KW-0547">Nucleotide-binding</keyword>
<gene>
    <name evidence="12" type="ORF">BECKTUN1418D_GA0071000_10604</name>
</gene>
<dbReference type="Pfam" id="PF00270">
    <property type="entry name" value="DEAD"/>
    <property type="match status" value="1"/>
</dbReference>
<dbReference type="AlphaFoldDB" id="A0A450ZTU0"/>
<organism evidence="12">
    <name type="scientific">Candidatus Kentrum sp. TUN</name>
    <dbReference type="NCBI Taxonomy" id="2126343"/>
    <lineage>
        <taxon>Bacteria</taxon>
        <taxon>Pseudomonadati</taxon>
        <taxon>Pseudomonadota</taxon>
        <taxon>Gammaproteobacteria</taxon>
        <taxon>Candidatus Kentrum</taxon>
    </lineage>
</organism>
<evidence type="ECO:0000256" key="1">
    <source>
        <dbReference type="ARBA" id="ARBA00005446"/>
    </source>
</evidence>
<feature type="domain" description="Helicase ATP-binding" evidence="10">
    <location>
        <begin position="33"/>
        <end position="208"/>
    </location>
</feature>
<dbReference type="EMBL" id="CAADFX010000060">
    <property type="protein sequence ID" value="VFK57177.1"/>
    <property type="molecule type" value="Genomic_DNA"/>
</dbReference>
<dbReference type="GO" id="GO:0009378">
    <property type="term" value="F:four-way junction helicase activity"/>
    <property type="evidence" value="ECO:0007669"/>
    <property type="project" value="TreeGrafter"/>
</dbReference>
<evidence type="ECO:0000259" key="11">
    <source>
        <dbReference type="PROSITE" id="PS51194"/>
    </source>
</evidence>
<evidence type="ECO:0000256" key="7">
    <source>
        <dbReference type="ARBA" id="ARBA00023235"/>
    </source>
</evidence>
<dbReference type="InterPro" id="IPR029057">
    <property type="entry name" value="PRTase-like"/>
</dbReference>
<dbReference type="GO" id="GO:0003677">
    <property type="term" value="F:DNA binding"/>
    <property type="evidence" value="ECO:0007669"/>
    <property type="project" value="UniProtKB-KW"/>
</dbReference>
<dbReference type="SMART" id="SM00487">
    <property type="entry name" value="DEXDc"/>
    <property type="match status" value="1"/>
</dbReference>
<comment type="similarity">
    <text evidence="1">Belongs to the helicase family. RecQ subfamily.</text>
</comment>
<dbReference type="InterPro" id="IPR004589">
    <property type="entry name" value="DNA_helicase_ATP-dep_RecQ"/>
</dbReference>
<keyword evidence="3" id="KW-0378">Hydrolase</keyword>
<dbReference type="GO" id="GO:0006281">
    <property type="term" value="P:DNA repair"/>
    <property type="evidence" value="ECO:0007669"/>
    <property type="project" value="TreeGrafter"/>
</dbReference>
<keyword evidence="7" id="KW-0413">Isomerase</keyword>
<dbReference type="SUPFAM" id="SSF53271">
    <property type="entry name" value="PRTase-like"/>
    <property type="match status" value="1"/>
</dbReference>
<accession>A0A450ZTU0</accession>
<dbReference type="InterPro" id="IPR002464">
    <property type="entry name" value="DNA/RNA_helicase_DEAH_CS"/>
</dbReference>
<dbReference type="InterPro" id="IPR000836">
    <property type="entry name" value="PRTase_dom"/>
</dbReference>
<evidence type="ECO:0000256" key="6">
    <source>
        <dbReference type="ARBA" id="ARBA00023125"/>
    </source>
</evidence>
<dbReference type="InterPro" id="IPR001650">
    <property type="entry name" value="Helicase_C-like"/>
</dbReference>
<dbReference type="GO" id="GO:0006310">
    <property type="term" value="P:DNA recombination"/>
    <property type="evidence" value="ECO:0007669"/>
    <property type="project" value="InterPro"/>
</dbReference>
<comment type="catalytic activity">
    <reaction evidence="8">
        <text>Couples ATP hydrolysis with the unwinding of duplex DNA by translocating in the 3'-5' direction.</text>
        <dbReference type="EC" id="5.6.2.4"/>
    </reaction>
</comment>
<evidence type="ECO:0000256" key="4">
    <source>
        <dbReference type="ARBA" id="ARBA00022806"/>
    </source>
</evidence>
<reference evidence="12" key="1">
    <citation type="submission" date="2019-02" db="EMBL/GenBank/DDBJ databases">
        <authorList>
            <person name="Gruber-Vodicka R. H."/>
            <person name="Seah K. B. B."/>
        </authorList>
    </citation>
    <scope>NUCLEOTIDE SEQUENCE</scope>
    <source>
        <strain evidence="12">BECK_BY1</strain>
    </source>
</reference>
<dbReference type="SMART" id="SM00490">
    <property type="entry name" value="HELICc"/>
    <property type="match status" value="1"/>
</dbReference>
<dbReference type="PANTHER" id="PTHR13710:SF105">
    <property type="entry name" value="ATP-DEPENDENT DNA HELICASE Q1"/>
    <property type="match status" value="1"/>
</dbReference>
<evidence type="ECO:0000256" key="2">
    <source>
        <dbReference type="ARBA" id="ARBA00022741"/>
    </source>
</evidence>